<dbReference type="SMART" id="SM00406">
    <property type="entry name" value="IGv"/>
    <property type="match status" value="1"/>
</dbReference>
<dbReference type="AlphaFoldDB" id="H2ZX67"/>
<evidence type="ECO:0000256" key="4">
    <source>
        <dbReference type="ARBA" id="ARBA00023136"/>
    </source>
</evidence>
<keyword evidence="2" id="KW-0812">Transmembrane</keyword>
<reference evidence="8" key="3">
    <citation type="submission" date="2025-09" db="UniProtKB">
        <authorList>
            <consortium name="Ensembl"/>
        </authorList>
    </citation>
    <scope>IDENTIFICATION</scope>
</reference>
<dbReference type="OMA" id="KEEHAGM"/>
<organism evidence="8 9">
    <name type="scientific">Latimeria chalumnae</name>
    <name type="common">Coelacanth</name>
    <dbReference type="NCBI Taxonomy" id="7897"/>
    <lineage>
        <taxon>Eukaryota</taxon>
        <taxon>Metazoa</taxon>
        <taxon>Chordata</taxon>
        <taxon>Craniata</taxon>
        <taxon>Vertebrata</taxon>
        <taxon>Euteleostomi</taxon>
        <taxon>Coelacanthiformes</taxon>
        <taxon>Coelacanthidae</taxon>
        <taxon>Latimeria</taxon>
    </lineage>
</organism>
<keyword evidence="5" id="KW-0675">Receptor</keyword>
<evidence type="ECO:0000256" key="2">
    <source>
        <dbReference type="ARBA" id="ARBA00022692"/>
    </source>
</evidence>
<dbReference type="Pfam" id="PF07686">
    <property type="entry name" value="V-set"/>
    <property type="match status" value="1"/>
</dbReference>
<dbReference type="InParanoid" id="H2ZX67"/>
<dbReference type="HOGENOM" id="CLU_077975_7_0_1"/>
<keyword evidence="4" id="KW-0472">Membrane</keyword>
<reference evidence="8" key="2">
    <citation type="submission" date="2025-08" db="UniProtKB">
        <authorList>
            <consortium name="Ensembl"/>
        </authorList>
    </citation>
    <scope>IDENTIFICATION</scope>
</reference>
<evidence type="ECO:0000256" key="1">
    <source>
        <dbReference type="ARBA" id="ARBA00004370"/>
    </source>
</evidence>
<dbReference type="PROSITE" id="PS50835">
    <property type="entry name" value="IG_LIKE"/>
    <property type="match status" value="1"/>
</dbReference>
<protein>
    <submittedName>
        <fullName evidence="8">T cell receptor gamma variable 9</fullName>
    </submittedName>
</protein>
<dbReference type="eggNOG" id="ENOG502SQHK">
    <property type="taxonomic scope" value="Eukaryota"/>
</dbReference>
<dbReference type="InterPro" id="IPR036179">
    <property type="entry name" value="Ig-like_dom_sf"/>
</dbReference>
<evidence type="ECO:0000259" key="7">
    <source>
        <dbReference type="PROSITE" id="PS50835"/>
    </source>
</evidence>
<dbReference type="InterPro" id="IPR013106">
    <property type="entry name" value="Ig_V-set"/>
</dbReference>
<evidence type="ECO:0000256" key="5">
    <source>
        <dbReference type="ARBA" id="ARBA00023170"/>
    </source>
</evidence>
<dbReference type="PANTHER" id="PTHR19256:SF65">
    <property type="entry name" value="T CELL RECEPTOR GAMMA CONSTANT 1-RELATED"/>
    <property type="match status" value="1"/>
</dbReference>
<dbReference type="Ensembl" id="ENSLACT00000002002.1">
    <property type="protein sequence ID" value="ENSLACP00000001988.1"/>
    <property type="gene ID" value="ENSLACG00000001778.1"/>
</dbReference>
<feature type="domain" description="Ig-like" evidence="7">
    <location>
        <begin position="15"/>
        <end position="111"/>
    </location>
</feature>
<keyword evidence="6" id="KW-0393">Immunoglobulin domain</keyword>
<dbReference type="FunCoup" id="H2ZX67">
    <property type="interactions" value="161"/>
</dbReference>
<comment type="subcellular location">
    <subcellularLocation>
        <location evidence="1">Membrane</location>
    </subcellularLocation>
</comment>
<reference evidence="9" key="1">
    <citation type="submission" date="2011-08" db="EMBL/GenBank/DDBJ databases">
        <title>The draft genome of Latimeria chalumnae.</title>
        <authorList>
            <person name="Di Palma F."/>
            <person name="Alfoldi J."/>
            <person name="Johnson J."/>
            <person name="Berlin A."/>
            <person name="Gnerre S."/>
            <person name="Jaffe D."/>
            <person name="MacCallum I."/>
            <person name="Young S."/>
            <person name="Walker B.J."/>
            <person name="Lander E."/>
            <person name="Lindblad-Toh K."/>
        </authorList>
    </citation>
    <scope>NUCLEOTIDE SEQUENCE [LARGE SCALE GENOMIC DNA]</scope>
    <source>
        <strain evidence="9">Wild caught</strain>
    </source>
</reference>
<dbReference type="Proteomes" id="UP000008672">
    <property type="component" value="Unassembled WGS sequence"/>
</dbReference>
<accession>H2ZX67</accession>
<dbReference type="GeneTree" id="ENSGT00940000153143"/>
<evidence type="ECO:0000313" key="8">
    <source>
        <dbReference type="Ensembl" id="ENSLACP00000001988.1"/>
    </source>
</evidence>
<dbReference type="EMBL" id="AFYH01131030">
    <property type="status" value="NOT_ANNOTATED_CDS"/>
    <property type="molecule type" value="Genomic_DNA"/>
</dbReference>
<dbReference type="SUPFAM" id="SSF48726">
    <property type="entry name" value="Immunoglobulin"/>
    <property type="match status" value="1"/>
</dbReference>
<keyword evidence="9" id="KW-1185">Reference proteome</keyword>
<dbReference type="PANTHER" id="PTHR19256">
    <property type="entry name" value="T-CELL RECEPTOR GAMMA CHAIN"/>
    <property type="match status" value="1"/>
</dbReference>
<evidence type="ECO:0000256" key="6">
    <source>
        <dbReference type="ARBA" id="ARBA00023319"/>
    </source>
</evidence>
<sequence>PPYYGNLFLSFSFFPRGVTAVTLEQPKLSITKASGKTAQIICKMSGVPLSAAIHWYYGKPGEELKRIMFHSTSITHDLGFRKEKFTSDKTDGSCTFIIHNIAEEDSATYYCAWWDYH</sequence>
<proteinExistence type="predicted"/>
<keyword evidence="3" id="KW-1133">Transmembrane helix</keyword>
<dbReference type="InterPro" id="IPR013783">
    <property type="entry name" value="Ig-like_fold"/>
</dbReference>
<evidence type="ECO:0000313" key="9">
    <source>
        <dbReference type="Proteomes" id="UP000008672"/>
    </source>
</evidence>
<dbReference type="InterPro" id="IPR007110">
    <property type="entry name" value="Ig-like_dom"/>
</dbReference>
<name>H2ZX67_LATCH</name>
<evidence type="ECO:0000256" key="3">
    <source>
        <dbReference type="ARBA" id="ARBA00022989"/>
    </source>
</evidence>
<dbReference type="GO" id="GO:0016020">
    <property type="term" value="C:membrane"/>
    <property type="evidence" value="ECO:0007669"/>
    <property type="project" value="UniProtKB-SubCell"/>
</dbReference>
<dbReference type="InterPro" id="IPR051117">
    <property type="entry name" value="TRG_var/const_region"/>
</dbReference>
<dbReference type="Gene3D" id="2.60.40.10">
    <property type="entry name" value="Immunoglobulins"/>
    <property type="match status" value="1"/>
</dbReference>